<evidence type="ECO:0000313" key="8">
    <source>
        <dbReference type="Proteomes" id="UP000039046"/>
    </source>
</evidence>
<dbReference type="PANTHER" id="PTHR40787">
    <property type="entry name" value="SECRETED PROTEIN"/>
    <property type="match status" value="1"/>
</dbReference>
<dbReference type="InterPro" id="IPR013244">
    <property type="entry name" value="Sec39_domain"/>
</dbReference>
<dbReference type="Pfam" id="PF08314">
    <property type="entry name" value="Sec39"/>
    <property type="match status" value="1"/>
</dbReference>
<dbReference type="OrthoDB" id="3434013at2759"/>
<keyword evidence="2" id="KW-0813">Transport</keyword>
<comment type="subcellular location">
    <subcellularLocation>
        <location evidence="1">Endoplasmic reticulum</location>
    </subcellularLocation>
</comment>
<gene>
    <name evidence="7" type="ORF">VHEMI10092</name>
</gene>
<evidence type="ECO:0000256" key="3">
    <source>
        <dbReference type="ARBA" id="ARBA00022824"/>
    </source>
</evidence>
<evidence type="ECO:0000259" key="6">
    <source>
        <dbReference type="Pfam" id="PF08314"/>
    </source>
</evidence>
<feature type="domain" description="Sec39" evidence="6">
    <location>
        <begin position="11"/>
        <end position="780"/>
    </location>
</feature>
<evidence type="ECO:0000256" key="5">
    <source>
        <dbReference type="SAM" id="MobiDB-lite"/>
    </source>
</evidence>
<dbReference type="GO" id="GO:0006890">
    <property type="term" value="P:retrograde vesicle-mediated transport, Golgi to endoplasmic reticulum"/>
    <property type="evidence" value="ECO:0007669"/>
    <property type="project" value="InterPro"/>
</dbReference>
<evidence type="ECO:0000256" key="4">
    <source>
        <dbReference type="ARBA" id="ARBA00022927"/>
    </source>
</evidence>
<dbReference type="AlphaFoldDB" id="A0A0A1TBW4"/>
<name>A0A0A1TBW4_9HYPO</name>
<dbReference type="HOGENOM" id="CLU_006056_0_0_1"/>
<reference evidence="7 8" key="1">
    <citation type="journal article" date="2015" name="Genome Announc.">
        <title>Draft Genome Sequence and Gene Annotation of the Entomopathogenic Fungus Verticillium hemipterigenum.</title>
        <authorList>
            <person name="Horn F."/>
            <person name="Habel A."/>
            <person name="Scharf D.H."/>
            <person name="Dworschak J."/>
            <person name="Brakhage A.A."/>
            <person name="Guthke R."/>
            <person name="Hertweck C."/>
            <person name="Linde J."/>
        </authorList>
    </citation>
    <scope>NUCLEOTIDE SEQUENCE [LARGE SCALE GENOMIC DNA]</scope>
</reference>
<feature type="region of interest" description="Disordered" evidence="5">
    <location>
        <begin position="843"/>
        <end position="868"/>
    </location>
</feature>
<evidence type="ECO:0000256" key="1">
    <source>
        <dbReference type="ARBA" id="ARBA00004240"/>
    </source>
</evidence>
<evidence type="ECO:0000256" key="2">
    <source>
        <dbReference type="ARBA" id="ARBA00022448"/>
    </source>
</evidence>
<proteinExistence type="predicted"/>
<dbReference type="EMBL" id="CDHN01000007">
    <property type="protein sequence ID" value="CEJ94571.1"/>
    <property type="molecule type" value="Genomic_DNA"/>
</dbReference>
<evidence type="ECO:0000313" key="7">
    <source>
        <dbReference type="EMBL" id="CEJ94571.1"/>
    </source>
</evidence>
<dbReference type="PANTHER" id="PTHR40787:SF3">
    <property type="entry name" value="PROTEIN TRANSPORT PROTEIN SEC39"/>
    <property type="match status" value="1"/>
</dbReference>
<dbReference type="GO" id="GO:0005783">
    <property type="term" value="C:endoplasmic reticulum"/>
    <property type="evidence" value="ECO:0007669"/>
    <property type="project" value="UniProtKB-SubCell"/>
</dbReference>
<dbReference type="GO" id="GO:0015031">
    <property type="term" value="P:protein transport"/>
    <property type="evidence" value="ECO:0007669"/>
    <property type="project" value="UniProtKB-KW"/>
</dbReference>
<organism evidence="7 8">
    <name type="scientific">[Torrubiella] hemipterigena</name>
    <dbReference type="NCBI Taxonomy" id="1531966"/>
    <lineage>
        <taxon>Eukaryota</taxon>
        <taxon>Fungi</taxon>
        <taxon>Dikarya</taxon>
        <taxon>Ascomycota</taxon>
        <taxon>Pezizomycotina</taxon>
        <taxon>Sordariomycetes</taxon>
        <taxon>Hypocreomycetidae</taxon>
        <taxon>Hypocreales</taxon>
        <taxon>Clavicipitaceae</taxon>
        <taxon>Clavicipitaceae incertae sedis</taxon>
        <taxon>'Torrubiella' clade</taxon>
    </lineage>
</organism>
<sequence length="896" mass="99958">MDSPLSAAKILLLAVNLAAHSNIDSLSLLAHQYSHVLTERLLLRILLSYLPETINPTEYIPLLQYISIDKRIDFVSLEQGGIDYTSIEQLTDEGAEKKVRKLHLRQLHNIDSSTPKDDDDIISFLKQRVYRIDSQTSLLSFIPTLLAPFVNRSDSFCLWVISTVEPFVKRYSTYYTNDPDRILLEDFEKLSDGAALTTLLGKTAHTEHPSDACRDVYNLVLPWISNKERWTGLGGSSTSNEAVNCVAWRHFLELMLTWNLHSWSTTVNLVEHWNGSRSVKLSNISSSSLDEAQYNFLDNAWDQAIITCVYNMSNTGTEAIHQAYGICTKMLESRAISPPSELELYLSSSETLAPADIGFLTDTKLSSFLRNHSLDAKNILTTPTSQSLSFLSNLIGSTYICNRFGLGLTVRQVADLVLSQDLREQKALLSKLIRGLCSQPLHDDDSGWLQARTSFLWLRHWNINKKIDVKGHGLLGAVGVLEIESEILKSLLEKSKYSIARSIYETSSTSPLPQDTVCGILHSTALNAFDNASNPNRTRGGLKKCDEIIHSLPNTLPSGMQFSKEIEALLRATHALSDYRLVLKQGEPFSPVVLRVHSDPVSIISRALEQNPKAYTRLQEFIEIGANLVQAGLVGDRRNPETFDEQVILMSSTLVEKRIVSMCIEAALREDDFETAYSYVVSKLSSPSDNDKLAQNEWVWTAAFKAGQYVRTERSQRPTHLGTASGNPTIRHFQQRIECLATALRVAPPAELQNILNLFRRCEEQLDSAIKEEAANEAAWDTTTELNPIPGTFDAPKDINKISRNLTAAATARQGDDAPVSLFDLSRATARIAQRNFSALSRSNDSTQAVDVDESEDMSKQRVRRRDQLREAATGTLVSGVGWLIGANPARDETQD</sequence>
<keyword evidence="4" id="KW-0653">Protein transport</keyword>
<keyword evidence="3" id="KW-0256">Endoplasmic reticulum</keyword>
<protein>
    <recommendedName>
        <fullName evidence="6">Sec39 domain-containing protein</fullName>
    </recommendedName>
</protein>
<accession>A0A0A1TBW4</accession>
<dbReference type="Proteomes" id="UP000039046">
    <property type="component" value="Unassembled WGS sequence"/>
</dbReference>
<keyword evidence="8" id="KW-1185">Reference proteome</keyword>